<dbReference type="WBParaSite" id="jg18930">
    <property type="protein sequence ID" value="jg18930"/>
    <property type="gene ID" value="jg18930"/>
</dbReference>
<protein>
    <submittedName>
        <fullName evidence="2">Uncharacterized protein</fullName>
    </submittedName>
</protein>
<organism evidence="1 2">
    <name type="scientific">Ditylenchus dipsaci</name>
    <dbReference type="NCBI Taxonomy" id="166011"/>
    <lineage>
        <taxon>Eukaryota</taxon>
        <taxon>Metazoa</taxon>
        <taxon>Ecdysozoa</taxon>
        <taxon>Nematoda</taxon>
        <taxon>Chromadorea</taxon>
        <taxon>Rhabditida</taxon>
        <taxon>Tylenchina</taxon>
        <taxon>Tylenchomorpha</taxon>
        <taxon>Sphaerularioidea</taxon>
        <taxon>Anguinidae</taxon>
        <taxon>Anguininae</taxon>
        <taxon>Ditylenchus</taxon>
    </lineage>
</organism>
<evidence type="ECO:0000313" key="2">
    <source>
        <dbReference type="WBParaSite" id="jg18930"/>
    </source>
</evidence>
<name>A0A915DE04_9BILA</name>
<sequence length="66" mass="7231">MSCRLVFVASLPPISETDFSAKVKTFDSSKNAYINHLNSKKHKEGALGIQGIMKTMHGESKFGVDC</sequence>
<keyword evidence="1" id="KW-1185">Reference proteome</keyword>
<reference evidence="2" key="1">
    <citation type="submission" date="2022-11" db="UniProtKB">
        <authorList>
            <consortium name="WormBaseParasite"/>
        </authorList>
    </citation>
    <scope>IDENTIFICATION</scope>
</reference>
<accession>A0A915DE04</accession>
<evidence type="ECO:0000313" key="1">
    <source>
        <dbReference type="Proteomes" id="UP000887574"/>
    </source>
</evidence>
<proteinExistence type="predicted"/>
<dbReference type="Proteomes" id="UP000887574">
    <property type="component" value="Unplaced"/>
</dbReference>
<dbReference type="AlphaFoldDB" id="A0A915DE04"/>